<reference evidence="1 2" key="1">
    <citation type="journal article" date="2018" name="Genome Biol. Evol.">
        <title>Multiple Roots of Fruiting Body Formation in Amoebozoa.</title>
        <authorList>
            <person name="Hillmann F."/>
            <person name="Forbes G."/>
            <person name="Novohradska S."/>
            <person name="Ferling I."/>
            <person name="Riege K."/>
            <person name="Groth M."/>
            <person name="Westermann M."/>
            <person name="Marz M."/>
            <person name="Spaller T."/>
            <person name="Winckler T."/>
            <person name="Schaap P."/>
            <person name="Glockner G."/>
        </authorList>
    </citation>
    <scope>NUCLEOTIDE SEQUENCE [LARGE SCALE GENOMIC DNA]</scope>
    <source>
        <strain evidence="1 2">Jena</strain>
    </source>
</reference>
<dbReference type="InParanoid" id="A0A2P6MY75"/>
<dbReference type="Proteomes" id="UP000241769">
    <property type="component" value="Unassembled WGS sequence"/>
</dbReference>
<name>A0A2P6MY75_9EUKA</name>
<accession>A0A2P6MY75</accession>
<comment type="caution">
    <text evidence="1">The sequence shown here is derived from an EMBL/GenBank/DDBJ whole genome shotgun (WGS) entry which is preliminary data.</text>
</comment>
<keyword evidence="2" id="KW-1185">Reference proteome</keyword>
<proteinExistence type="predicted"/>
<evidence type="ECO:0000313" key="1">
    <source>
        <dbReference type="EMBL" id="PRP76667.1"/>
    </source>
</evidence>
<evidence type="ECO:0000313" key="2">
    <source>
        <dbReference type="Proteomes" id="UP000241769"/>
    </source>
</evidence>
<dbReference type="AlphaFoldDB" id="A0A2P6MY75"/>
<dbReference type="EMBL" id="MDYQ01000309">
    <property type="protein sequence ID" value="PRP76667.1"/>
    <property type="molecule type" value="Genomic_DNA"/>
</dbReference>
<organism evidence="1 2">
    <name type="scientific">Planoprotostelium fungivorum</name>
    <dbReference type="NCBI Taxonomy" id="1890364"/>
    <lineage>
        <taxon>Eukaryota</taxon>
        <taxon>Amoebozoa</taxon>
        <taxon>Evosea</taxon>
        <taxon>Variosea</taxon>
        <taxon>Cavosteliida</taxon>
        <taxon>Cavosteliaceae</taxon>
        <taxon>Planoprotostelium</taxon>
    </lineage>
</organism>
<sequence length="72" mass="8493">MFCRGLPNRTQETSIQCKESCREMDYNTPFYYDDPQVSAKHALSRHREKHIAHNNAFHKEKYHTEGPPTNPC</sequence>
<protein>
    <submittedName>
        <fullName evidence="1">Uncharacterized protein</fullName>
    </submittedName>
</protein>
<gene>
    <name evidence="1" type="ORF">PROFUN_14903</name>
</gene>